<dbReference type="InterPro" id="IPR039420">
    <property type="entry name" value="WalR-like"/>
</dbReference>
<gene>
    <name evidence="8" type="ORF">VA596_48315</name>
</gene>
<dbReference type="InterPro" id="IPR016032">
    <property type="entry name" value="Sig_transdc_resp-reg_C-effctor"/>
</dbReference>
<evidence type="ECO:0000256" key="3">
    <source>
        <dbReference type="ARBA" id="ARBA00023125"/>
    </source>
</evidence>
<dbReference type="Proteomes" id="UP001304298">
    <property type="component" value="Unassembled WGS sequence"/>
</dbReference>
<dbReference type="PROSITE" id="PS00622">
    <property type="entry name" value="HTH_LUXR_1"/>
    <property type="match status" value="1"/>
</dbReference>
<evidence type="ECO:0000256" key="4">
    <source>
        <dbReference type="ARBA" id="ARBA00023163"/>
    </source>
</evidence>
<evidence type="ECO:0000259" key="6">
    <source>
        <dbReference type="PROSITE" id="PS50043"/>
    </source>
</evidence>
<dbReference type="InterPro" id="IPR000792">
    <property type="entry name" value="Tscrpt_reg_LuxR_C"/>
</dbReference>
<dbReference type="CDD" id="cd06170">
    <property type="entry name" value="LuxR_C_like"/>
    <property type="match status" value="1"/>
</dbReference>
<dbReference type="Gene3D" id="3.40.50.2300">
    <property type="match status" value="1"/>
</dbReference>
<feature type="domain" description="HTH luxR-type" evidence="6">
    <location>
        <begin position="152"/>
        <end position="217"/>
    </location>
</feature>
<dbReference type="PANTHER" id="PTHR43214:SF24">
    <property type="entry name" value="TRANSCRIPTIONAL REGULATORY PROTEIN NARL-RELATED"/>
    <property type="match status" value="1"/>
</dbReference>
<dbReference type="SUPFAM" id="SSF46894">
    <property type="entry name" value="C-terminal effector domain of the bipartite response regulators"/>
    <property type="match status" value="1"/>
</dbReference>
<accession>A0ABU5RNX0</accession>
<name>A0ABU5RNX0_9PSEU</name>
<evidence type="ECO:0000313" key="8">
    <source>
        <dbReference type="EMBL" id="MEA5367409.1"/>
    </source>
</evidence>
<keyword evidence="9" id="KW-1185">Reference proteome</keyword>
<dbReference type="SMART" id="SM00448">
    <property type="entry name" value="REC"/>
    <property type="match status" value="1"/>
</dbReference>
<organism evidence="8 9">
    <name type="scientific">Amycolatopsis heterodermiae</name>
    <dbReference type="NCBI Taxonomy" id="3110235"/>
    <lineage>
        <taxon>Bacteria</taxon>
        <taxon>Bacillati</taxon>
        <taxon>Actinomycetota</taxon>
        <taxon>Actinomycetes</taxon>
        <taxon>Pseudonocardiales</taxon>
        <taxon>Pseudonocardiaceae</taxon>
        <taxon>Amycolatopsis</taxon>
    </lineage>
</organism>
<evidence type="ECO:0000256" key="5">
    <source>
        <dbReference type="PROSITE-ProRule" id="PRU00169"/>
    </source>
</evidence>
<dbReference type="PROSITE" id="PS50110">
    <property type="entry name" value="RESPONSE_REGULATORY"/>
    <property type="match status" value="1"/>
</dbReference>
<comment type="caution">
    <text evidence="8">The sequence shown here is derived from an EMBL/GenBank/DDBJ whole genome shotgun (WGS) entry which is preliminary data.</text>
</comment>
<keyword evidence="1 5" id="KW-0597">Phosphoprotein</keyword>
<feature type="domain" description="Response regulatory" evidence="7">
    <location>
        <begin position="4"/>
        <end position="121"/>
    </location>
</feature>
<keyword evidence="2" id="KW-0805">Transcription regulation</keyword>
<dbReference type="RefSeq" id="WP_323337388.1">
    <property type="nucleotide sequence ID" value="NZ_JAYFSI010000022.1"/>
</dbReference>
<dbReference type="InterPro" id="IPR058245">
    <property type="entry name" value="NreC/VraR/RcsB-like_REC"/>
</dbReference>
<dbReference type="InterPro" id="IPR001789">
    <property type="entry name" value="Sig_transdc_resp-reg_receiver"/>
</dbReference>
<evidence type="ECO:0000259" key="7">
    <source>
        <dbReference type="PROSITE" id="PS50110"/>
    </source>
</evidence>
<dbReference type="Pfam" id="PF00072">
    <property type="entry name" value="Response_reg"/>
    <property type="match status" value="1"/>
</dbReference>
<dbReference type="CDD" id="cd17535">
    <property type="entry name" value="REC_NarL-like"/>
    <property type="match status" value="1"/>
</dbReference>
<dbReference type="PRINTS" id="PR00038">
    <property type="entry name" value="HTHLUXR"/>
</dbReference>
<dbReference type="PROSITE" id="PS50043">
    <property type="entry name" value="HTH_LUXR_2"/>
    <property type="match status" value="1"/>
</dbReference>
<evidence type="ECO:0000313" key="9">
    <source>
        <dbReference type="Proteomes" id="UP001304298"/>
    </source>
</evidence>
<sequence>MTLRIVIADDHAMFRSGFRAVLDAQPDMECVADVGDGYSAVEAVTALDPDLAVLDVRMPKLDGLAAARELMSSGRRDLKIVLLTTFGTDDYVRSALASGVSGFVLKSLPPEELVTAIRVAARGDTYLDPSITSRLAPRLADALAPAVPDRDRAPGLDRLTAREREVFLLMATGFSNTEIGEQLYVGEQTVKTHVSRVLAKLGLRDRVHAVRFGHHHGLIEPHDTSGL</sequence>
<evidence type="ECO:0000256" key="1">
    <source>
        <dbReference type="ARBA" id="ARBA00022553"/>
    </source>
</evidence>
<dbReference type="Pfam" id="PF00196">
    <property type="entry name" value="GerE"/>
    <property type="match status" value="1"/>
</dbReference>
<reference evidence="8 9" key="1">
    <citation type="submission" date="2023-12" db="EMBL/GenBank/DDBJ databases">
        <title>Amycolatopsis sp. V23-08.</title>
        <authorList>
            <person name="Somphong A."/>
        </authorList>
    </citation>
    <scope>NUCLEOTIDE SEQUENCE [LARGE SCALE GENOMIC DNA]</scope>
    <source>
        <strain evidence="8 9">V23-08</strain>
    </source>
</reference>
<dbReference type="EMBL" id="JAYFSI010000022">
    <property type="protein sequence ID" value="MEA5367409.1"/>
    <property type="molecule type" value="Genomic_DNA"/>
</dbReference>
<keyword evidence="3" id="KW-0238">DNA-binding</keyword>
<keyword evidence="4" id="KW-0804">Transcription</keyword>
<dbReference type="PANTHER" id="PTHR43214">
    <property type="entry name" value="TWO-COMPONENT RESPONSE REGULATOR"/>
    <property type="match status" value="1"/>
</dbReference>
<evidence type="ECO:0000256" key="2">
    <source>
        <dbReference type="ARBA" id="ARBA00023015"/>
    </source>
</evidence>
<dbReference type="SMART" id="SM00421">
    <property type="entry name" value="HTH_LUXR"/>
    <property type="match status" value="1"/>
</dbReference>
<protein>
    <submittedName>
        <fullName evidence="8">Response regulator transcription factor</fullName>
    </submittedName>
</protein>
<dbReference type="SUPFAM" id="SSF52172">
    <property type="entry name" value="CheY-like"/>
    <property type="match status" value="1"/>
</dbReference>
<dbReference type="InterPro" id="IPR011006">
    <property type="entry name" value="CheY-like_superfamily"/>
</dbReference>
<proteinExistence type="predicted"/>
<feature type="modified residue" description="4-aspartylphosphate" evidence="5">
    <location>
        <position position="55"/>
    </location>
</feature>